<keyword evidence="2" id="KW-1133">Transmembrane helix</keyword>
<accession>A0AA39J816</accession>
<keyword evidence="2" id="KW-0472">Membrane</keyword>
<evidence type="ECO:0000313" key="3">
    <source>
        <dbReference type="EMBL" id="KAK0437871.1"/>
    </source>
</evidence>
<feature type="transmembrane region" description="Helical" evidence="2">
    <location>
        <begin position="12"/>
        <end position="31"/>
    </location>
</feature>
<sequence>MKTSDIVEVTKLVEFFCTYTAAVLLSLSSNIKTVKSLALLVVSFVLSFVDTAGLALYRRHERHEKMAKAKDLLEIHGKNVAFARAHLPDPCNEDTPRNVLRNNLRQDLLGAGRHISKTDITGLEFLNDVQNAQLIEERCMAFMAIAVSAYSTECSHLGDPTYASDLAAYKKKLLKSSRDQREMFDIDAWPDNDAQPNTASTTTPNA</sequence>
<reference evidence="3" key="1">
    <citation type="submission" date="2023-06" db="EMBL/GenBank/DDBJ databases">
        <authorList>
            <consortium name="Lawrence Berkeley National Laboratory"/>
            <person name="Ahrendt S."/>
            <person name="Sahu N."/>
            <person name="Indic B."/>
            <person name="Wong-Bajracharya J."/>
            <person name="Merenyi Z."/>
            <person name="Ke H.-M."/>
            <person name="Monk M."/>
            <person name="Kocsube S."/>
            <person name="Drula E."/>
            <person name="Lipzen A."/>
            <person name="Balint B."/>
            <person name="Henrissat B."/>
            <person name="Andreopoulos B."/>
            <person name="Martin F.M."/>
            <person name="Harder C.B."/>
            <person name="Rigling D."/>
            <person name="Ford K.L."/>
            <person name="Foster G.D."/>
            <person name="Pangilinan J."/>
            <person name="Papanicolaou A."/>
            <person name="Barry K."/>
            <person name="LaButti K."/>
            <person name="Viragh M."/>
            <person name="Koriabine M."/>
            <person name="Yan M."/>
            <person name="Riley R."/>
            <person name="Champramary S."/>
            <person name="Plett K.L."/>
            <person name="Tsai I.J."/>
            <person name="Slot J."/>
            <person name="Sipos G."/>
            <person name="Plett J."/>
            <person name="Nagy L.G."/>
            <person name="Grigoriev I.V."/>
        </authorList>
    </citation>
    <scope>NUCLEOTIDE SEQUENCE</scope>
    <source>
        <strain evidence="3">FPL87.14</strain>
    </source>
</reference>
<keyword evidence="2" id="KW-0812">Transmembrane</keyword>
<protein>
    <submittedName>
        <fullName evidence="3">Uncharacterized protein</fullName>
    </submittedName>
</protein>
<organism evidence="3 4">
    <name type="scientific">Armillaria borealis</name>
    <dbReference type="NCBI Taxonomy" id="47425"/>
    <lineage>
        <taxon>Eukaryota</taxon>
        <taxon>Fungi</taxon>
        <taxon>Dikarya</taxon>
        <taxon>Basidiomycota</taxon>
        <taxon>Agaricomycotina</taxon>
        <taxon>Agaricomycetes</taxon>
        <taxon>Agaricomycetidae</taxon>
        <taxon>Agaricales</taxon>
        <taxon>Marasmiineae</taxon>
        <taxon>Physalacriaceae</taxon>
        <taxon>Armillaria</taxon>
    </lineage>
</organism>
<keyword evidence="4" id="KW-1185">Reference proteome</keyword>
<feature type="region of interest" description="Disordered" evidence="1">
    <location>
        <begin position="184"/>
        <end position="206"/>
    </location>
</feature>
<evidence type="ECO:0000313" key="4">
    <source>
        <dbReference type="Proteomes" id="UP001175226"/>
    </source>
</evidence>
<feature type="compositionally biased region" description="Polar residues" evidence="1">
    <location>
        <begin position="194"/>
        <end position="206"/>
    </location>
</feature>
<proteinExistence type="predicted"/>
<dbReference type="Proteomes" id="UP001175226">
    <property type="component" value="Unassembled WGS sequence"/>
</dbReference>
<feature type="transmembrane region" description="Helical" evidence="2">
    <location>
        <begin position="37"/>
        <end position="57"/>
    </location>
</feature>
<comment type="caution">
    <text evidence="3">The sequence shown here is derived from an EMBL/GenBank/DDBJ whole genome shotgun (WGS) entry which is preliminary data.</text>
</comment>
<name>A0AA39J816_9AGAR</name>
<evidence type="ECO:0000256" key="1">
    <source>
        <dbReference type="SAM" id="MobiDB-lite"/>
    </source>
</evidence>
<dbReference type="AlphaFoldDB" id="A0AA39J816"/>
<gene>
    <name evidence="3" type="ORF">EV421DRAFT_999558</name>
</gene>
<dbReference type="EMBL" id="JAUEPT010000046">
    <property type="protein sequence ID" value="KAK0437871.1"/>
    <property type="molecule type" value="Genomic_DNA"/>
</dbReference>
<evidence type="ECO:0000256" key="2">
    <source>
        <dbReference type="SAM" id="Phobius"/>
    </source>
</evidence>